<accession>A0ABT1XR93</accession>
<feature type="chain" id="PRO_5046270530" evidence="1">
    <location>
        <begin position="23"/>
        <end position="137"/>
    </location>
</feature>
<reference evidence="2 3" key="1">
    <citation type="submission" date="2022-08" db="EMBL/GenBank/DDBJ databases">
        <title>Polyphasic taxonomy analysis of Qipengyuania sp.RS5-5.</title>
        <authorList>
            <person name="Xamxidin M."/>
            <person name="Wu M."/>
        </authorList>
    </citation>
    <scope>NUCLEOTIDE SEQUENCE [LARGE SCALE GENOMIC DNA]</scope>
    <source>
        <strain evidence="2 3">RS5-5</strain>
    </source>
</reference>
<gene>
    <name evidence="2" type="ORF">NSO95_09505</name>
</gene>
<organism evidence="2 3">
    <name type="scientific">Parerythrobacter lacustris</name>
    <dbReference type="NCBI Taxonomy" id="2969984"/>
    <lineage>
        <taxon>Bacteria</taxon>
        <taxon>Pseudomonadati</taxon>
        <taxon>Pseudomonadota</taxon>
        <taxon>Alphaproteobacteria</taxon>
        <taxon>Sphingomonadales</taxon>
        <taxon>Erythrobacteraceae</taxon>
        <taxon>Parerythrobacter</taxon>
    </lineage>
</organism>
<comment type="caution">
    <text evidence="2">The sequence shown here is derived from an EMBL/GenBank/DDBJ whole genome shotgun (WGS) entry which is preliminary data.</text>
</comment>
<evidence type="ECO:0000313" key="3">
    <source>
        <dbReference type="Proteomes" id="UP001206067"/>
    </source>
</evidence>
<dbReference type="EMBL" id="JANKHH010000005">
    <property type="protein sequence ID" value="MCR2834178.1"/>
    <property type="molecule type" value="Genomic_DNA"/>
</dbReference>
<name>A0ABT1XR93_9SPHN</name>
<sequence length="137" mass="14674">MRATIVSLAAATALLFSAPAAAQDDETLDYDIAMDCGIANAYLAGIIEEEDPDFSGELVGSATVWLAMAYNRFAGDDADYEARIDSRTDELTDELTSMTGEDEVTEFFTTILGSCEIIRAANSAEYDQTEAEMAAEG</sequence>
<dbReference type="RefSeq" id="WP_257595982.1">
    <property type="nucleotide sequence ID" value="NZ_JANKHH010000005.1"/>
</dbReference>
<evidence type="ECO:0000256" key="1">
    <source>
        <dbReference type="SAM" id="SignalP"/>
    </source>
</evidence>
<protein>
    <submittedName>
        <fullName evidence="2">Uncharacterized protein</fullName>
    </submittedName>
</protein>
<proteinExistence type="predicted"/>
<evidence type="ECO:0000313" key="2">
    <source>
        <dbReference type="EMBL" id="MCR2834178.1"/>
    </source>
</evidence>
<feature type="signal peptide" evidence="1">
    <location>
        <begin position="1"/>
        <end position="22"/>
    </location>
</feature>
<keyword evidence="3" id="KW-1185">Reference proteome</keyword>
<keyword evidence="1" id="KW-0732">Signal</keyword>
<dbReference type="Proteomes" id="UP001206067">
    <property type="component" value="Unassembled WGS sequence"/>
</dbReference>